<keyword evidence="3" id="KW-1185">Reference proteome</keyword>
<reference evidence="2 3" key="1">
    <citation type="submission" date="2023-03" db="EMBL/GenBank/DDBJ databases">
        <title>WGS of Gossypium arboreum.</title>
        <authorList>
            <person name="Yu D."/>
        </authorList>
    </citation>
    <scope>NUCLEOTIDE SEQUENCE [LARGE SCALE GENOMIC DNA]</scope>
    <source>
        <tissue evidence="2">Leaf</tissue>
    </source>
</reference>
<proteinExistence type="predicted"/>
<feature type="transmembrane region" description="Helical" evidence="1">
    <location>
        <begin position="92"/>
        <end position="113"/>
    </location>
</feature>
<keyword evidence="1" id="KW-1133">Transmembrane helix</keyword>
<gene>
    <name evidence="2" type="ORF">PVK06_024764</name>
</gene>
<sequence length="130" mass="15173">MYTGYQPIEYFGERMGYKRIDDLLLLMMVDKGTPNVVLEDDNEGVDDGGNALKTNPRIQISVLIVDIHSQYHYTLIYYNVWVAKQKAMEKYVVLKFFFMATVLGIGSVLTRFLTDLKMRQYYIDQLVPQK</sequence>
<evidence type="ECO:0000313" key="2">
    <source>
        <dbReference type="EMBL" id="KAK5819741.1"/>
    </source>
</evidence>
<keyword evidence="1" id="KW-0472">Membrane</keyword>
<evidence type="ECO:0000313" key="3">
    <source>
        <dbReference type="Proteomes" id="UP001358586"/>
    </source>
</evidence>
<protein>
    <submittedName>
        <fullName evidence="2">Uncharacterized protein</fullName>
    </submittedName>
</protein>
<accession>A0ABR0PEL3</accession>
<dbReference type="EMBL" id="JARKNE010000007">
    <property type="protein sequence ID" value="KAK5819741.1"/>
    <property type="molecule type" value="Genomic_DNA"/>
</dbReference>
<comment type="caution">
    <text evidence="2">The sequence shown here is derived from an EMBL/GenBank/DDBJ whole genome shotgun (WGS) entry which is preliminary data.</text>
</comment>
<keyword evidence="1" id="KW-0812">Transmembrane</keyword>
<dbReference type="Proteomes" id="UP001358586">
    <property type="component" value="Chromosome 7"/>
</dbReference>
<evidence type="ECO:0000256" key="1">
    <source>
        <dbReference type="SAM" id="Phobius"/>
    </source>
</evidence>
<organism evidence="2 3">
    <name type="scientific">Gossypium arboreum</name>
    <name type="common">Tree cotton</name>
    <name type="synonym">Gossypium nanking</name>
    <dbReference type="NCBI Taxonomy" id="29729"/>
    <lineage>
        <taxon>Eukaryota</taxon>
        <taxon>Viridiplantae</taxon>
        <taxon>Streptophyta</taxon>
        <taxon>Embryophyta</taxon>
        <taxon>Tracheophyta</taxon>
        <taxon>Spermatophyta</taxon>
        <taxon>Magnoliopsida</taxon>
        <taxon>eudicotyledons</taxon>
        <taxon>Gunneridae</taxon>
        <taxon>Pentapetalae</taxon>
        <taxon>rosids</taxon>
        <taxon>malvids</taxon>
        <taxon>Malvales</taxon>
        <taxon>Malvaceae</taxon>
        <taxon>Malvoideae</taxon>
        <taxon>Gossypium</taxon>
    </lineage>
</organism>
<name>A0ABR0PEL3_GOSAR</name>